<dbReference type="EMBL" id="CP018099">
    <property type="protein sequence ID" value="APF20360.1"/>
    <property type="molecule type" value="Genomic_DNA"/>
</dbReference>
<dbReference type="Proteomes" id="UP000183868">
    <property type="component" value="Chromosome"/>
</dbReference>
<accession>H1XPY5</accession>
<dbReference type="STRING" id="880073.Cabys_3614"/>
<feature type="transmembrane region" description="Helical" evidence="1">
    <location>
        <begin position="126"/>
        <end position="150"/>
    </location>
</feature>
<dbReference type="KEGG" id="caby:Cabys_3614"/>
<dbReference type="InParanoid" id="H1XPY5"/>
<evidence type="ECO:0000313" key="4">
    <source>
        <dbReference type="Proteomes" id="UP000004671"/>
    </source>
</evidence>
<keyword evidence="1" id="KW-0812">Transmembrane</keyword>
<reference evidence="3 4" key="1">
    <citation type="submission" date="2011-09" db="EMBL/GenBank/DDBJ databases">
        <title>The permanent draft genome of Caldithrix abyssi DSM 13497.</title>
        <authorList>
            <consortium name="US DOE Joint Genome Institute (JGI-PGF)"/>
            <person name="Lucas S."/>
            <person name="Han J."/>
            <person name="Lapidus A."/>
            <person name="Bruce D."/>
            <person name="Goodwin L."/>
            <person name="Pitluck S."/>
            <person name="Peters L."/>
            <person name="Kyrpides N."/>
            <person name="Mavromatis K."/>
            <person name="Ivanova N."/>
            <person name="Mikhailova N."/>
            <person name="Chertkov O."/>
            <person name="Detter J.C."/>
            <person name="Tapia R."/>
            <person name="Han C."/>
            <person name="Land M."/>
            <person name="Hauser L."/>
            <person name="Markowitz V."/>
            <person name="Cheng J.-F."/>
            <person name="Hugenholtz P."/>
            <person name="Woyke T."/>
            <person name="Wu D."/>
            <person name="Spring S."/>
            <person name="Brambilla E."/>
            <person name="Klenk H.-P."/>
            <person name="Eisen J.A."/>
        </authorList>
    </citation>
    <scope>NUCLEOTIDE SEQUENCE [LARGE SCALE GENOMIC DNA]</scope>
    <source>
        <strain evidence="3 4">DSM 13497</strain>
    </source>
</reference>
<keyword evidence="4" id="KW-1185">Reference proteome</keyword>
<keyword evidence="1" id="KW-0472">Membrane</keyword>
<keyword evidence="1" id="KW-1133">Transmembrane helix</keyword>
<evidence type="ECO:0000256" key="1">
    <source>
        <dbReference type="SAM" id="Phobius"/>
    </source>
</evidence>
<organism evidence="3 4">
    <name type="scientific">Caldithrix abyssi DSM 13497</name>
    <dbReference type="NCBI Taxonomy" id="880073"/>
    <lineage>
        <taxon>Bacteria</taxon>
        <taxon>Pseudomonadati</taxon>
        <taxon>Calditrichota</taxon>
        <taxon>Calditrichia</taxon>
        <taxon>Calditrichales</taxon>
        <taxon>Calditrichaceae</taxon>
        <taxon>Caldithrix</taxon>
    </lineage>
</organism>
<evidence type="ECO:0000313" key="2">
    <source>
        <dbReference type="EMBL" id="APF20360.1"/>
    </source>
</evidence>
<reference evidence="2 5" key="2">
    <citation type="submission" date="2016-11" db="EMBL/GenBank/DDBJ databases">
        <title>Genomic analysis of Caldithrix abyssi and proposal of a novel bacterial phylum Caldithrichaeota.</title>
        <authorList>
            <person name="Kublanov I."/>
            <person name="Sigalova O."/>
            <person name="Gavrilov S."/>
            <person name="Lebedinsky A."/>
            <person name="Ivanova N."/>
            <person name="Daum C."/>
            <person name="Reddy T."/>
            <person name="Klenk H.P."/>
            <person name="Goker M."/>
            <person name="Reva O."/>
            <person name="Miroshnichenko M."/>
            <person name="Kyprides N."/>
            <person name="Woyke T."/>
            <person name="Gelfand M."/>
        </authorList>
    </citation>
    <scope>NUCLEOTIDE SEQUENCE [LARGE SCALE GENOMIC DNA]</scope>
    <source>
        <strain evidence="2 5">LF13</strain>
    </source>
</reference>
<dbReference type="RefSeq" id="WP_006928209.1">
    <property type="nucleotide sequence ID" value="NZ_CM001402.1"/>
</dbReference>
<proteinExistence type="predicted"/>
<dbReference type="EMBL" id="CM001402">
    <property type="protein sequence ID" value="EHO41111.1"/>
    <property type="molecule type" value="Genomic_DNA"/>
</dbReference>
<dbReference type="HOGENOM" id="CLU_1648990_0_0_0"/>
<evidence type="ECO:0008006" key="6">
    <source>
        <dbReference type="Google" id="ProtNLM"/>
    </source>
</evidence>
<feature type="transmembrane region" description="Helical" evidence="1">
    <location>
        <begin position="29"/>
        <end position="48"/>
    </location>
</feature>
<dbReference type="Proteomes" id="UP000004671">
    <property type="component" value="Chromosome"/>
</dbReference>
<gene>
    <name evidence="2" type="ORF">Cabys_3614</name>
    <name evidence="3" type="ORF">Calab_1490</name>
</gene>
<name>H1XPY5_CALAY</name>
<feature type="transmembrane region" description="Helical" evidence="1">
    <location>
        <begin position="68"/>
        <end position="89"/>
    </location>
</feature>
<evidence type="ECO:0000313" key="3">
    <source>
        <dbReference type="EMBL" id="EHO41111.1"/>
    </source>
</evidence>
<sequence length="160" mass="18150">MNKQDTYFAIFVGALTAAATDSFPLLNLINCFCCLGIISGGILPIWLLSKKLEDRAFFTTPEVIHIGLSAGLVGAVMAFILQFIVYQFYGNWQVEWLTQALESMEDLPPLWEDLYYELQKPEYQGFAGMAILIRNLIMFPVFTLLGSFLMNKFLIKRSSK</sequence>
<protein>
    <recommendedName>
        <fullName evidence="6">DUF4199 domain-containing protein</fullName>
    </recommendedName>
</protein>
<dbReference type="PaxDb" id="880073-Calab_1490"/>
<dbReference type="AlphaFoldDB" id="H1XPY5"/>
<evidence type="ECO:0000313" key="5">
    <source>
        <dbReference type="Proteomes" id="UP000183868"/>
    </source>
</evidence>